<evidence type="ECO:0000256" key="3">
    <source>
        <dbReference type="ARBA" id="ARBA00004681"/>
    </source>
</evidence>
<dbReference type="AlphaFoldDB" id="R9PCP1"/>
<dbReference type="GeneID" id="24111873"/>
<dbReference type="HOGENOM" id="CLU_013175_0_0_1"/>
<dbReference type="FunFam" id="3.20.20.210:FF:000003">
    <property type="entry name" value="5-methyltetrahydropteroyltriglutamate--homocysteine methyltransferase"/>
    <property type="match status" value="1"/>
</dbReference>
<comment type="function">
    <text evidence="2">Catalyzes the transfer of a methyl group from 5-methyltetrahydrofolate to homocysteine resulting in methionine formation.</text>
</comment>
<dbReference type="EMBL" id="DF238822">
    <property type="protein sequence ID" value="GAC99007.1"/>
    <property type="molecule type" value="Genomic_DNA"/>
</dbReference>
<evidence type="ECO:0000256" key="10">
    <source>
        <dbReference type="ARBA" id="ARBA00022833"/>
    </source>
</evidence>
<evidence type="ECO:0000313" key="17">
    <source>
        <dbReference type="Proteomes" id="UP000014071"/>
    </source>
</evidence>
<dbReference type="eggNOG" id="KOG2263">
    <property type="taxonomic scope" value="Eukaryota"/>
</dbReference>
<dbReference type="UniPathway" id="UPA00051">
    <property type="reaction ID" value="UER00082"/>
</dbReference>
<dbReference type="Proteomes" id="UP000014071">
    <property type="component" value="Unassembled WGS sequence"/>
</dbReference>
<keyword evidence="10" id="KW-0862">Zinc</keyword>
<dbReference type="GO" id="GO:0008270">
    <property type="term" value="F:zinc ion binding"/>
    <property type="evidence" value="ECO:0007669"/>
    <property type="project" value="InterPro"/>
</dbReference>
<reference evidence="17" key="1">
    <citation type="journal article" date="2013" name="Genome Announc.">
        <title>Draft genome sequence of the basidiomycetous yeast-like fungus Pseudozyma hubeiensis SY62, which produces an abundant amount of the biosurfactant mannosylerythritol lipids.</title>
        <authorList>
            <person name="Konishi M."/>
            <person name="Hatada Y."/>
            <person name="Horiuchi J."/>
        </authorList>
    </citation>
    <scope>NUCLEOTIDE SEQUENCE [LARGE SCALE GENOMIC DNA]</scope>
    <source>
        <strain evidence="17">SY62</strain>
    </source>
</reference>
<evidence type="ECO:0000256" key="9">
    <source>
        <dbReference type="ARBA" id="ARBA00022723"/>
    </source>
</evidence>
<dbReference type="EC" id="2.1.1.14" evidence="5"/>
<dbReference type="OrthoDB" id="1053771at2759"/>
<evidence type="ECO:0000256" key="1">
    <source>
        <dbReference type="ARBA" id="ARBA00001947"/>
    </source>
</evidence>
<dbReference type="STRING" id="1305764.R9PCP1"/>
<evidence type="ECO:0000256" key="12">
    <source>
        <dbReference type="ARBA" id="ARBA00030765"/>
    </source>
</evidence>
<evidence type="ECO:0000259" key="15">
    <source>
        <dbReference type="Pfam" id="PF08267"/>
    </source>
</evidence>
<dbReference type="CDD" id="cd03312">
    <property type="entry name" value="CIMS_N_terminal_like"/>
    <property type="match status" value="1"/>
</dbReference>
<dbReference type="Pfam" id="PF08267">
    <property type="entry name" value="Meth_synt_1"/>
    <property type="match status" value="1"/>
</dbReference>
<dbReference type="SUPFAM" id="SSF51726">
    <property type="entry name" value="UROD/MetE-like"/>
    <property type="match status" value="2"/>
</dbReference>
<accession>R9PCP1</accession>
<evidence type="ECO:0000256" key="11">
    <source>
        <dbReference type="ARBA" id="ARBA00023167"/>
    </source>
</evidence>
<comment type="pathway">
    <text evidence="3">Amino-acid biosynthesis; L-methionine biosynthesis via de novo pathway; L-methionine from L-homocysteine (MetE route): step 1/1.</text>
</comment>
<evidence type="ECO:0000256" key="6">
    <source>
        <dbReference type="ARBA" id="ARBA00022603"/>
    </source>
</evidence>
<evidence type="ECO:0000256" key="7">
    <source>
        <dbReference type="ARBA" id="ARBA00022605"/>
    </source>
</evidence>
<dbReference type="PANTHER" id="PTHR30519">
    <property type="entry name" value="5-METHYLTETRAHYDROPTEROYLTRIGLUTAMATE--HOMOCYSTEINE METHYLTRANSFERASE"/>
    <property type="match status" value="1"/>
</dbReference>
<evidence type="ECO:0000256" key="2">
    <source>
        <dbReference type="ARBA" id="ARBA00002777"/>
    </source>
</evidence>
<feature type="domain" description="Cobalamin-independent methionine synthase MetE N-terminal" evidence="15">
    <location>
        <begin position="90"/>
        <end position="405"/>
    </location>
</feature>
<dbReference type="GO" id="GO:0009086">
    <property type="term" value="P:methionine biosynthetic process"/>
    <property type="evidence" value="ECO:0007669"/>
    <property type="project" value="UniProtKB-KW"/>
</dbReference>
<keyword evidence="11" id="KW-0486">Methionine biosynthesis</keyword>
<keyword evidence="9" id="KW-0479">Metal-binding</keyword>
<dbReference type="GO" id="GO:0032259">
    <property type="term" value="P:methylation"/>
    <property type="evidence" value="ECO:0007669"/>
    <property type="project" value="UniProtKB-KW"/>
</dbReference>
<dbReference type="GO" id="GO:0003871">
    <property type="term" value="F:5-methyltetrahydropteroyltriglutamate-homocysteine S-methyltransferase activity"/>
    <property type="evidence" value="ECO:0007669"/>
    <property type="project" value="UniProtKB-EC"/>
</dbReference>
<comment type="similarity">
    <text evidence="4">Belongs to the vitamin-B12 independent methionine synthase family.</text>
</comment>
<organism evidence="16 17">
    <name type="scientific">Pseudozyma hubeiensis (strain SY62)</name>
    <name type="common">Yeast</name>
    <dbReference type="NCBI Taxonomy" id="1305764"/>
    <lineage>
        <taxon>Eukaryota</taxon>
        <taxon>Fungi</taxon>
        <taxon>Dikarya</taxon>
        <taxon>Basidiomycota</taxon>
        <taxon>Ustilaginomycotina</taxon>
        <taxon>Ustilaginomycetes</taxon>
        <taxon>Ustilaginales</taxon>
        <taxon>Ustilaginaceae</taxon>
        <taxon>Pseudozyma</taxon>
    </lineage>
</organism>
<dbReference type="Gene3D" id="3.20.20.210">
    <property type="match status" value="2"/>
</dbReference>
<evidence type="ECO:0000256" key="5">
    <source>
        <dbReference type="ARBA" id="ARBA00012034"/>
    </source>
</evidence>
<dbReference type="Pfam" id="PF01717">
    <property type="entry name" value="Meth_synt_2"/>
    <property type="match status" value="1"/>
</dbReference>
<dbReference type="InterPro" id="IPR038071">
    <property type="entry name" value="UROD/MetE-like_sf"/>
</dbReference>
<evidence type="ECO:0000256" key="13">
    <source>
        <dbReference type="ARBA" id="ARBA00031314"/>
    </source>
</evidence>
<name>R9PCP1_PSEHS</name>
<evidence type="ECO:0000313" key="16">
    <source>
        <dbReference type="EMBL" id="GAC99007.1"/>
    </source>
</evidence>
<dbReference type="InterPro" id="IPR013215">
    <property type="entry name" value="Cbl-indep_Met_Synth_N"/>
</dbReference>
<dbReference type="CDD" id="cd03311">
    <property type="entry name" value="CIMS_C_terminal_like"/>
    <property type="match status" value="1"/>
</dbReference>
<keyword evidence="7" id="KW-0028">Amino-acid biosynthesis</keyword>
<feature type="domain" description="Cobalamin-independent methionine synthase MetE C-terminal/archaeal" evidence="14">
    <location>
        <begin position="524"/>
        <end position="846"/>
    </location>
</feature>
<evidence type="ECO:0000259" key="14">
    <source>
        <dbReference type="Pfam" id="PF01717"/>
    </source>
</evidence>
<dbReference type="NCBIfam" id="NF003556">
    <property type="entry name" value="PRK05222.1"/>
    <property type="match status" value="1"/>
</dbReference>
<dbReference type="HAMAP" id="MF_00172">
    <property type="entry name" value="Meth_synth"/>
    <property type="match status" value="1"/>
</dbReference>
<evidence type="ECO:0000256" key="8">
    <source>
        <dbReference type="ARBA" id="ARBA00022679"/>
    </source>
</evidence>
<proteinExistence type="inferred from homology"/>
<dbReference type="NCBIfam" id="TIGR01371">
    <property type="entry name" value="met_syn_B12ind"/>
    <property type="match status" value="1"/>
</dbReference>
<dbReference type="InterPro" id="IPR002629">
    <property type="entry name" value="Met_Synth_C/arc"/>
</dbReference>
<dbReference type="RefSeq" id="XP_012192594.1">
    <property type="nucleotide sequence ID" value="XM_012337204.1"/>
</dbReference>
<gene>
    <name evidence="16" type="ORF">PHSY_006604</name>
</gene>
<keyword evidence="8" id="KW-0808">Transferase</keyword>
<dbReference type="InterPro" id="IPR006276">
    <property type="entry name" value="Cobalamin-indep_Met_synthase"/>
</dbReference>
<keyword evidence="17" id="KW-1185">Reference proteome</keyword>
<comment type="cofactor">
    <cofactor evidence="1">
        <name>Zn(2+)</name>
        <dbReference type="ChEBI" id="CHEBI:29105"/>
    </cofactor>
</comment>
<keyword evidence="6" id="KW-0489">Methyltransferase</keyword>
<evidence type="ECO:0000256" key="4">
    <source>
        <dbReference type="ARBA" id="ARBA00009553"/>
    </source>
</evidence>
<protein>
    <recommendedName>
        <fullName evidence="5">5-methyltetrahydropteroyltriglutamate--homocysteine S-methyltransferase</fullName>
        <ecNumber evidence="5">2.1.1.14</ecNumber>
    </recommendedName>
    <alternativeName>
        <fullName evidence="13">Cobalamin-independent methionine synthase</fullName>
    </alternativeName>
    <alternativeName>
        <fullName evidence="12">Methionine synthase, vitamin-B12 independent isozyme</fullName>
    </alternativeName>
</protein>
<sequence length="853" mass="94676">MVDLLLNSGSLGTRDPWWERSCSLTAFRPGVHSRRLRGKEELDGWGARLSYVISSPRTETLTEHNLNDGSGLPTCVDQPECLKASNENTSAVLGYPRIGPQREVKKALEAYWGGKSSQEELLKVAKEQRLQTYKFIKDAGVDVVPTGTFSLYDHVLDASNTFNLIPENYAKSGLDALDTYFAMARGHQKNGVDLPATEMQKWFDSNYHYLVPELSESTEFKINNTKPIDDFLEAKEAGYNARPVLVGPVTLLALGKPGKDAKDAELDPVSLLEKLAPVYGEMLAKLGEAGAEWVQIDEPVLVLDRAQQYAAEFKAAYETIAKAAPSVKILIATYFNKLESNLEIVKTLPVAGLHIDLDRAPEQLDEVLAAFANTKHVVSLGLVSGRNIWKTDLSAALKTAQKAVEKLGDASRVQIASSSSLLHTPITIANEKKLSAEVLDWFSFANEKCAEIATLAAALRDSSSAADALAANEKSIKARRDFEKNSDSAVRDRVANIKDEDLARKSPFSVRKEVQKEHLALPLFPTTTIGSFPQTKEIRQYRARFNKNDISKEEYEKFLEDEIKMVVEKQEALNLDVLVHGEPERNDMVQYFGELLDGFVFTQNAWVQSFGSRYVRPPVVVSDVSRPAPMTVRWSSYAQSLTKKPMKGMLTGPVTILNWSFPRADISKEVQSKQIALALRDEVIDLEKAGVRAVQVDEPAIREGLPLRQKDWAGYLRWAVDSFRLSTSGCSDAMNIASHFCYSDFSLIMKSIIELDADMISIEHSKSGEHLLGAFKKVGYPSHIGPGVFDIHSPRVPSKEEMIGRIQAMAEVLPKDSIWVNPDCGLKTRTWEECTAQLTNMVAAAEECRKTLA</sequence>